<dbReference type="OrthoDB" id="1230778at2"/>
<organism evidence="1 2">
    <name type="scientific">Chryseotalea sanaruensis</name>
    <dbReference type="NCBI Taxonomy" id="2482724"/>
    <lineage>
        <taxon>Bacteria</taxon>
        <taxon>Pseudomonadati</taxon>
        <taxon>Bacteroidota</taxon>
        <taxon>Cytophagia</taxon>
        <taxon>Cytophagales</taxon>
        <taxon>Chryseotaleaceae</taxon>
        <taxon>Chryseotalea</taxon>
    </lineage>
</organism>
<dbReference type="Proteomes" id="UP000288227">
    <property type="component" value="Unassembled WGS sequence"/>
</dbReference>
<reference evidence="1 2" key="1">
    <citation type="submission" date="2018-11" db="EMBL/GenBank/DDBJ databases">
        <title>Chryseotalea sanarue gen. nov., sp., nov., a member of the family Cytophagaceae, isolated from a brackish lake in Hamamatsu Japan.</title>
        <authorList>
            <person name="Maejima Y."/>
            <person name="Iino T."/>
            <person name="Muraguchi Y."/>
            <person name="Fukuda K."/>
            <person name="Ohkuma M."/>
            <person name="Moriuchi R."/>
            <person name="Dohra H."/>
            <person name="Kimbara K."/>
            <person name="Shintani M."/>
        </authorList>
    </citation>
    <scope>NUCLEOTIDE SEQUENCE [LARGE SCALE GENOMIC DNA]</scope>
    <source>
        <strain evidence="1 2">Ys</strain>
    </source>
</reference>
<evidence type="ECO:0000313" key="1">
    <source>
        <dbReference type="EMBL" id="GCC52872.1"/>
    </source>
</evidence>
<name>A0A401UDF2_9BACT</name>
<gene>
    <name evidence="1" type="ORF">SanaruYs_31110</name>
</gene>
<keyword evidence="2" id="KW-1185">Reference proteome</keyword>
<accession>A0A401UDF2</accession>
<sequence>MKLLNFEIDKNLVFNNQAELADTIRVLFYKQNPLLFDKLAYDNDLAFLEPTLFYFFLAESKNLTTSTLEQSVFGYIEPSLRPKEFEARSDQFGFINLPNIGYLHSEPSQQVKIVWDFNSKELRIKDQISKLTTDSFINGTSIRLCKHHSFLISQLSLDGEMVRFNESADHTLTRHLNHIENAFVMMKKISPEFTELLINTVREISIMSSPNIYSMAAISYHGTAFINTEGLAHDEVFFIDDLAHQCGHVVFNALTLQTTEYLKVPKETFLREFISEKREGRTIYGAFHGLFTYTTILFFLDKALSGFQFDVKQRHEIIGRIGFYTKKFGSDLKSLDNDQIFTSEGLKFIKKFKDGYDYINDKYNDKLILMNFEGSPYVFSYDFFNQLNPISKFETI</sequence>
<evidence type="ECO:0000313" key="2">
    <source>
        <dbReference type="Proteomes" id="UP000288227"/>
    </source>
</evidence>
<proteinExistence type="predicted"/>
<protein>
    <recommendedName>
        <fullName evidence="3">HEXXH motif domain-containing protein</fullName>
    </recommendedName>
</protein>
<comment type="caution">
    <text evidence="1">The sequence shown here is derived from an EMBL/GenBank/DDBJ whole genome shotgun (WGS) entry which is preliminary data.</text>
</comment>
<dbReference type="EMBL" id="BHXQ01000005">
    <property type="protein sequence ID" value="GCC52872.1"/>
    <property type="molecule type" value="Genomic_DNA"/>
</dbReference>
<evidence type="ECO:0008006" key="3">
    <source>
        <dbReference type="Google" id="ProtNLM"/>
    </source>
</evidence>
<dbReference type="RefSeq" id="WP_127123512.1">
    <property type="nucleotide sequence ID" value="NZ_BHXQ01000005.1"/>
</dbReference>
<dbReference type="AlphaFoldDB" id="A0A401UDF2"/>